<comment type="caution">
    <text evidence="2">The sequence shown here is derived from an EMBL/GenBank/DDBJ whole genome shotgun (WGS) entry which is preliminary data.</text>
</comment>
<dbReference type="InterPro" id="IPR009334">
    <property type="entry name" value="DUF993"/>
</dbReference>
<accession>A0A3E0I5D0</accession>
<evidence type="ECO:0000256" key="1">
    <source>
        <dbReference type="SAM" id="MobiDB-lite"/>
    </source>
</evidence>
<dbReference type="OrthoDB" id="9805272at2"/>
<dbReference type="SUPFAM" id="SSF51569">
    <property type="entry name" value="Aldolase"/>
    <property type="match status" value="1"/>
</dbReference>
<organism evidence="2 3">
    <name type="scientific">Kutzneria buriramensis</name>
    <dbReference type="NCBI Taxonomy" id="1045776"/>
    <lineage>
        <taxon>Bacteria</taxon>
        <taxon>Bacillati</taxon>
        <taxon>Actinomycetota</taxon>
        <taxon>Actinomycetes</taxon>
        <taxon>Pseudonocardiales</taxon>
        <taxon>Pseudonocardiaceae</taxon>
        <taxon>Kutzneria</taxon>
    </lineage>
</organism>
<gene>
    <name evidence="2" type="ORF">BCF44_102185</name>
</gene>
<dbReference type="InterPro" id="IPR013785">
    <property type="entry name" value="Aldolase_TIM"/>
</dbReference>
<evidence type="ECO:0000313" key="2">
    <source>
        <dbReference type="EMBL" id="REH53964.1"/>
    </source>
</evidence>
<name>A0A3E0I5D0_9PSEU</name>
<dbReference type="Pfam" id="PF06187">
    <property type="entry name" value="DUF993"/>
    <property type="match status" value="1"/>
</dbReference>
<proteinExistence type="predicted"/>
<keyword evidence="3" id="KW-1185">Reference proteome</keyword>
<feature type="region of interest" description="Disordered" evidence="1">
    <location>
        <begin position="1"/>
        <end position="26"/>
    </location>
</feature>
<sequence length="389" mass="42096">MIELPDAEGNLVAFEPKKTPSPFAPGGPALRSRTLFSAAHVVADPAAPNAQYGPATIDWDATMAFRRHLWSHGLAVTEAQDTSQRGMGLDWPLAAELITRSGAEAKAVGGRLSAAIWTDQLDPTAAHSVADVLAAYEQQMEVAEAAGAEIVILASRQLAASAKGLDDYAEVYRQLIKQASKPVVLHWVRELMDPGLAGYWGSANGDEALENFLGVVAENKDKIDGVKVLPQALDREIEMRRRLPEGVKCYTGDDLSYPTLIAGDGTHHSHALLGILDPLAPLAAAAVRKLDAGDTAGFTELLGPTVQLSFHLFEGTGMDIRFYKTGFTFLAWLSGHQDHFKMIWSEQNDRSPAHLAKAYQLADGFDLFPDPDLAERRMRQYLAEAGVTA</sequence>
<dbReference type="EMBL" id="QUNO01000002">
    <property type="protein sequence ID" value="REH53964.1"/>
    <property type="molecule type" value="Genomic_DNA"/>
</dbReference>
<dbReference type="Gene3D" id="3.20.20.70">
    <property type="entry name" value="Aldolase class I"/>
    <property type="match status" value="1"/>
</dbReference>
<dbReference type="AlphaFoldDB" id="A0A3E0I5D0"/>
<evidence type="ECO:0000313" key="3">
    <source>
        <dbReference type="Proteomes" id="UP000256269"/>
    </source>
</evidence>
<protein>
    <submittedName>
        <fullName evidence="2">Uncharacterized protein DUF993</fullName>
    </submittedName>
</protein>
<reference evidence="2 3" key="1">
    <citation type="submission" date="2018-08" db="EMBL/GenBank/DDBJ databases">
        <title>Genomic Encyclopedia of Archaeal and Bacterial Type Strains, Phase II (KMG-II): from individual species to whole genera.</title>
        <authorList>
            <person name="Goeker M."/>
        </authorList>
    </citation>
    <scope>NUCLEOTIDE SEQUENCE [LARGE SCALE GENOMIC DNA]</scope>
    <source>
        <strain evidence="2 3">DSM 45791</strain>
    </source>
</reference>
<dbReference type="RefSeq" id="WP_116173073.1">
    <property type="nucleotide sequence ID" value="NZ_CP144375.1"/>
</dbReference>
<dbReference type="Proteomes" id="UP000256269">
    <property type="component" value="Unassembled WGS sequence"/>
</dbReference>